<dbReference type="SMART" id="SM01159">
    <property type="entry name" value="DUF1744"/>
    <property type="match status" value="1"/>
</dbReference>
<keyword evidence="1" id="KW-0808">Transferase</keyword>
<name>A0A3P6SEN5_CYLGO</name>
<dbReference type="GO" id="GO:0006287">
    <property type="term" value="P:base-excision repair, gap-filling"/>
    <property type="evidence" value="ECO:0007669"/>
    <property type="project" value="TreeGrafter"/>
</dbReference>
<dbReference type="EC" id="2.7.7.7" evidence="1"/>
<keyword evidence="1" id="KW-0863">Zinc-finger</keyword>
<dbReference type="AlphaFoldDB" id="A0A3P6SEN5"/>
<dbReference type="Pfam" id="PF08490">
    <property type="entry name" value="DUF1744"/>
    <property type="match status" value="1"/>
</dbReference>
<comment type="subcellular location">
    <subcellularLocation>
        <location evidence="1">Nucleus</location>
    </subcellularLocation>
</comment>
<keyword evidence="1" id="KW-0408">Iron</keyword>
<dbReference type="PANTHER" id="PTHR10670:SF0">
    <property type="entry name" value="DNA POLYMERASE EPSILON CATALYTIC SUBUNIT A"/>
    <property type="match status" value="1"/>
</dbReference>
<sequence length="299" mass="34027">MFRALTQIGCLCRPVAPPMGGVYSLETLKMIPLSTGQTSYLSNDMIRTVFLYKFAQDTRQVWAVIDTESATGSFFIVQRGDLTMPNMDRIYAQTFSEEKDQLVSNSIQSAIKFNIRHFRVVAEAEKEINKAIRLSREATAKPTLLCLLVDEEPKLMMKRLVNLNLFPHVRIHVQEPHALLNVMEWQRVVAKRICKHYFNSFIYFKDYADWARYLHVPIGSVPSDAGLFGLDLLFARHLQRTGHALWASAASRPDLGGKEIDDLRLTSEWKPLTKDETVLLNNPAFCGSVCIEFELEAVA</sequence>
<dbReference type="GO" id="GO:0006272">
    <property type="term" value="P:leading strand elongation"/>
    <property type="evidence" value="ECO:0007669"/>
    <property type="project" value="TreeGrafter"/>
</dbReference>
<dbReference type="EMBL" id="UYRV01005575">
    <property type="protein sequence ID" value="VDK52761.1"/>
    <property type="molecule type" value="Genomic_DNA"/>
</dbReference>
<accession>A0A3P6SEN5</accession>
<keyword evidence="1" id="KW-0479">Metal-binding</keyword>
<dbReference type="GO" id="GO:0000278">
    <property type="term" value="P:mitotic cell cycle"/>
    <property type="evidence" value="ECO:0007669"/>
    <property type="project" value="TreeGrafter"/>
</dbReference>
<keyword evidence="1" id="KW-0239">DNA-directed DNA polymerase</keyword>
<keyword evidence="1" id="KW-0004">4Fe-4S</keyword>
<evidence type="ECO:0000256" key="1">
    <source>
        <dbReference type="RuleBase" id="RU365029"/>
    </source>
</evidence>
<keyword evidence="1" id="KW-0238">DNA-binding</keyword>
<dbReference type="GO" id="GO:0045004">
    <property type="term" value="P:DNA replication proofreading"/>
    <property type="evidence" value="ECO:0007669"/>
    <property type="project" value="TreeGrafter"/>
</dbReference>
<keyword evidence="1" id="KW-0548">Nucleotidyltransferase</keyword>
<organism evidence="3 4">
    <name type="scientific">Cylicostephanus goldi</name>
    <name type="common">Nematode worm</name>
    <dbReference type="NCBI Taxonomy" id="71465"/>
    <lineage>
        <taxon>Eukaryota</taxon>
        <taxon>Metazoa</taxon>
        <taxon>Ecdysozoa</taxon>
        <taxon>Nematoda</taxon>
        <taxon>Chromadorea</taxon>
        <taxon>Rhabditida</taxon>
        <taxon>Rhabditina</taxon>
        <taxon>Rhabditomorpha</taxon>
        <taxon>Strongyloidea</taxon>
        <taxon>Strongylidae</taxon>
        <taxon>Cylicostephanus</taxon>
    </lineage>
</organism>
<reference evidence="3 4" key="1">
    <citation type="submission" date="2018-11" db="EMBL/GenBank/DDBJ databases">
        <authorList>
            <consortium name="Pathogen Informatics"/>
        </authorList>
    </citation>
    <scope>NUCLEOTIDE SEQUENCE [LARGE SCALE GENOMIC DNA]</scope>
</reference>
<gene>
    <name evidence="3" type="ORF">CGOC_LOCUS2475</name>
</gene>
<dbReference type="InterPro" id="IPR013697">
    <property type="entry name" value="DNA_pol_e_suA_C"/>
</dbReference>
<feature type="domain" description="DNA polymerase epsilon catalytic subunit A C-terminal" evidence="2">
    <location>
        <begin position="86"/>
        <end position="299"/>
    </location>
</feature>
<comment type="catalytic activity">
    <reaction evidence="1">
        <text>DNA(n) + a 2'-deoxyribonucleoside 5'-triphosphate = DNA(n+1) + diphosphate</text>
        <dbReference type="Rhea" id="RHEA:22508"/>
        <dbReference type="Rhea" id="RHEA-COMP:17339"/>
        <dbReference type="Rhea" id="RHEA-COMP:17340"/>
        <dbReference type="ChEBI" id="CHEBI:33019"/>
        <dbReference type="ChEBI" id="CHEBI:61560"/>
        <dbReference type="ChEBI" id="CHEBI:173112"/>
        <dbReference type="EC" id="2.7.7.7"/>
    </reaction>
</comment>
<comment type="function">
    <text evidence="1">DNA polymerase II participates in chromosomal DNA replication.</text>
</comment>
<comment type="similarity">
    <text evidence="1">Belongs to the DNA polymerase type-B family.</text>
</comment>
<evidence type="ECO:0000313" key="3">
    <source>
        <dbReference type="EMBL" id="VDK52761.1"/>
    </source>
</evidence>
<dbReference type="GO" id="GO:0003677">
    <property type="term" value="F:DNA binding"/>
    <property type="evidence" value="ECO:0007669"/>
    <property type="project" value="UniProtKB-KW"/>
</dbReference>
<dbReference type="InterPro" id="IPR029703">
    <property type="entry name" value="POL2"/>
</dbReference>
<evidence type="ECO:0000313" key="4">
    <source>
        <dbReference type="Proteomes" id="UP000271889"/>
    </source>
</evidence>
<keyword evidence="1" id="KW-0411">Iron-sulfur</keyword>
<dbReference type="GO" id="GO:0051539">
    <property type="term" value="F:4 iron, 4 sulfur cluster binding"/>
    <property type="evidence" value="ECO:0007669"/>
    <property type="project" value="UniProtKB-KW"/>
</dbReference>
<dbReference type="OrthoDB" id="5874129at2759"/>
<keyword evidence="1" id="KW-0539">Nucleus</keyword>
<keyword evidence="4" id="KW-1185">Reference proteome</keyword>
<dbReference type="PANTHER" id="PTHR10670">
    <property type="entry name" value="DNA POLYMERASE EPSILON CATALYTIC SUBUNIT A"/>
    <property type="match status" value="1"/>
</dbReference>
<dbReference type="GO" id="GO:0008310">
    <property type="term" value="F:single-stranded DNA 3'-5' DNA exonuclease activity"/>
    <property type="evidence" value="ECO:0007669"/>
    <property type="project" value="TreeGrafter"/>
</dbReference>
<comment type="cofactor">
    <cofactor evidence="1">
        <name>[4Fe-4S] cluster</name>
        <dbReference type="ChEBI" id="CHEBI:49883"/>
    </cofactor>
</comment>
<dbReference type="GO" id="GO:0006297">
    <property type="term" value="P:nucleotide-excision repair, DNA gap filling"/>
    <property type="evidence" value="ECO:0007669"/>
    <property type="project" value="TreeGrafter"/>
</dbReference>
<dbReference type="Proteomes" id="UP000271889">
    <property type="component" value="Unassembled WGS sequence"/>
</dbReference>
<keyword evidence="1" id="KW-0235">DNA replication</keyword>
<keyword evidence="1" id="KW-0862">Zinc</keyword>
<dbReference type="GO" id="GO:0003887">
    <property type="term" value="F:DNA-directed DNA polymerase activity"/>
    <property type="evidence" value="ECO:0007669"/>
    <property type="project" value="UniProtKB-KW"/>
</dbReference>
<dbReference type="GO" id="GO:0008270">
    <property type="term" value="F:zinc ion binding"/>
    <property type="evidence" value="ECO:0007669"/>
    <property type="project" value="UniProtKB-KW"/>
</dbReference>
<protein>
    <recommendedName>
        <fullName evidence="1">DNA polymerase epsilon catalytic subunit</fullName>
        <ecNumber evidence="1">2.7.7.7</ecNumber>
    </recommendedName>
</protein>
<feature type="non-terminal residue" evidence="3">
    <location>
        <position position="299"/>
    </location>
</feature>
<evidence type="ECO:0000259" key="2">
    <source>
        <dbReference type="SMART" id="SM01159"/>
    </source>
</evidence>
<proteinExistence type="inferred from homology"/>
<dbReference type="GO" id="GO:0008622">
    <property type="term" value="C:epsilon DNA polymerase complex"/>
    <property type="evidence" value="ECO:0007669"/>
    <property type="project" value="InterPro"/>
</dbReference>